<reference evidence="2 3" key="1">
    <citation type="submission" date="2019-08" db="EMBL/GenBank/DDBJ databases">
        <title>In-depth cultivation of the pig gut microbiome towards novel bacterial diversity and tailored functional studies.</title>
        <authorList>
            <person name="Wylensek D."/>
            <person name="Hitch T.C.A."/>
            <person name="Clavel T."/>
        </authorList>
    </citation>
    <scope>NUCLEOTIDE SEQUENCE [LARGE SCALE GENOMIC DNA]</scope>
    <source>
        <strain evidence="2 3">Oil+RF-744-WCA-WT-11</strain>
    </source>
</reference>
<dbReference type="Pfam" id="PF00485">
    <property type="entry name" value="PRK"/>
    <property type="match status" value="1"/>
</dbReference>
<keyword evidence="2" id="KW-0808">Transferase</keyword>
<name>A0A6L5X6I8_9FIRM</name>
<dbReference type="Gene3D" id="3.40.50.300">
    <property type="entry name" value="P-loop containing nucleotide triphosphate hydrolases"/>
    <property type="match status" value="1"/>
</dbReference>
<accession>A0A6L5X6I8</accession>
<evidence type="ECO:0000313" key="3">
    <source>
        <dbReference type="Proteomes" id="UP000481852"/>
    </source>
</evidence>
<keyword evidence="3" id="KW-1185">Reference proteome</keyword>
<keyword evidence="2" id="KW-0418">Kinase</keyword>
<dbReference type="EMBL" id="VULZ01000004">
    <property type="protein sequence ID" value="MSS14494.1"/>
    <property type="molecule type" value="Genomic_DNA"/>
</dbReference>
<dbReference type="InterPro" id="IPR027417">
    <property type="entry name" value="P-loop_NTPase"/>
</dbReference>
<dbReference type="PANTHER" id="PTHR10285">
    <property type="entry name" value="URIDINE KINASE"/>
    <property type="match status" value="1"/>
</dbReference>
<organism evidence="2 3">
    <name type="scientific">Porcincola intestinalis</name>
    <dbReference type="NCBI Taxonomy" id="2606632"/>
    <lineage>
        <taxon>Bacteria</taxon>
        <taxon>Bacillati</taxon>
        <taxon>Bacillota</taxon>
        <taxon>Clostridia</taxon>
        <taxon>Lachnospirales</taxon>
        <taxon>Lachnospiraceae</taxon>
        <taxon>Porcincola</taxon>
    </lineage>
</organism>
<evidence type="ECO:0000259" key="1">
    <source>
        <dbReference type="Pfam" id="PF00485"/>
    </source>
</evidence>
<dbReference type="SUPFAM" id="SSF52540">
    <property type="entry name" value="P-loop containing nucleoside triphosphate hydrolases"/>
    <property type="match status" value="1"/>
</dbReference>
<dbReference type="InterPro" id="IPR006083">
    <property type="entry name" value="PRK/URK"/>
</dbReference>
<dbReference type="AlphaFoldDB" id="A0A6L5X6I8"/>
<comment type="caution">
    <text evidence="2">The sequence shown here is derived from an EMBL/GenBank/DDBJ whole genome shotgun (WGS) entry which is preliminary data.</text>
</comment>
<dbReference type="RefSeq" id="WP_154524346.1">
    <property type="nucleotide sequence ID" value="NZ_JAQYJL010000018.1"/>
</dbReference>
<dbReference type="Proteomes" id="UP000481852">
    <property type="component" value="Unassembled WGS sequence"/>
</dbReference>
<sequence>MKFQASINGIKGTVQYRDEDVQKIFLPLLEKWKAMQERKGRRILVFLAAPPGTGKSTLLAFLRQLSCGEILPGTPSSEEQDRTPITTIGIDGFHHYQSFLDTHTTVRDGQEILMARVKGAPETFDRALLEERIRKVAAGEDCSWPDYDRTIENPREDVFRIDASSKIVVLEGNYLLLDQPGWRDLRNYADFTMKLVADEKVLRERLLERRIRTGTPRPEAERFVDYSDMANARLVLRHSLDADLVLESGRDGFRVVNGGFSG</sequence>
<feature type="domain" description="Phosphoribulokinase/uridine kinase" evidence="1">
    <location>
        <begin position="47"/>
        <end position="209"/>
    </location>
</feature>
<dbReference type="NCBIfam" id="NF006745">
    <property type="entry name" value="PRK09270.1-4"/>
    <property type="match status" value="1"/>
</dbReference>
<dbReference type="GO" id="GO:0016301">
    <property type="term" value="F:kinase activity"/>
    <property type="evidence" value="ECO:0007669"/>
    <property type="project" value="UniProtKB-KW"/>
</dbReference>
<gene>
    <name evidence="2" type="ORF">FYJ35_05465</name>
</gene>
<protein>
    <submittedName>
        <fullName evidence="2">Nucleoside/nucleotide kinase family protein</fullName>
    </submittedName>
</protein>
<proteinExistence type="predicted"/>
<dbReference type="GO" id="GO:0005524">
    <property type="term" value="F:ATP binding"/>
    <property type="evidence" value="ECO:0007669"/>
    <property type="project" value="InterPro"/>
</dbReference>
<evidence type="ECO:0000313" key="2">
    <source>
        <dbReference type="EMBL" id="MSS14494.1"/>
    </source>
</evidence>